<reference evidence="2 3" key="1">
    <citation type="submission" date="2023-07" db="EMBL/GenBank/DDBJ databases">
        <title>Functional and genomic diversity of the sorghum phyllosphere microbiome.</title>
        <authorList>
            <person name="Shade A."/>
        </authorList>
    </citation>
    <scope>NUCLEOTIDE SEQUENCE [LARGE SCALE GENOMIC DNA]</scope>
    <source>
        <strain evidence="2 3">SORGH_AS_1064</strain>
    </source>
</reference>
<keyword evidence="1" id="KW-0732">Signal</keyword>
<proteinExistence type="predicted"/>
<protein>
    <submittedName>
        <fullName evidence="2">Uncharacterized protein</fullName>
    </submittedName>
</protein>
<name>A0ABU0TGC3_9FLAO</name>
<dbReference type="RefSeq" id="WP_307447967.1">
    <property type="nucleotide sequence ID" value="NZ_JAUTAL010000001.1"/>
</dbReference>
<evidence type="ECO:0000313" key="2">
    <source>
        <dbReference type="EMBL" id="MDQ1096112.1"/>
    </source>
</evidence>
<dbReference type="EMBL" id="JAUTAL010000001">
    <property type="protein sequence ID" value="MDQ1096112.1"/>
    <property type="molecule type" value="Genomic_DNA"/>
</dbReference>
<feature type="chain" id="PRO_5045215324" evidence="1">
    <location>
        <begin position="20"/>
        <end position="211"/>
    </location>
</feature>
<dbReference type="Proteomes" id="UP001225072">
    <property type="component" value="Unassembled WGS sequence"/>
</dbReference>
<evidence type="ECO:0000256" key="1">
    <source>
        <dbReference type="SAM" id="SignalP"/>
    </source>
</evidence>
<evidence type="ECO:0000313" key="3">
    <source>
        <dbReference type="Proteomes" id="UP001225072"/>
    </source>
</evidence>
<gene>
    <name evidence="2" type="ORF">QE404_001259</name>
</gene>
<comment type="caution">
    <text evidence="2">The sequence shown here is derived from an EMBL/GenBank/DDBJ whole genome shotgun (WGS) entry which is preliminary data.</text>
</comment>
<sequence length="211" mass="22817">MKKSIIAMAILGLGSQMQAQIGIGTTTPSQKLEVVGSTAVQSSVFLDPVDYANNASGFTILGTDPQSSVVNGKILAVENLYTPLIVQPYSITNIYRDDLTDLNLNISTDKFFITVANFQAIPSNGNNGIYTDTSVSPINKGHFVFNIFESGGTWHISISYPTLNTQNTTDRYTYNFDVILYSRRFYKNLGTITYDLGGSNNGSAPSAPSGI</sequence>
<accession>A0ABU0TGC3</accession>
<keyword evidence="3" id="KW-1185">Reference proteome</keyword>
<feature type="signal peptide" evidence="1">
    <location>
        <begin position="1"/>
        <end position="19"/>
    </location>
</feature>
<organism evidence="2 3">
    <name type="scientific">Chryseobacterium camelliae</name>
    <dbReference type="NCBI Taxonomy" id="1265445"/>
    <lineage>
        <taxon>Bacteria</taxon>
        <taxon>Pseudomonadati</taxon>
        <taxon>Bacteroidota</taxon>
        <taxon>Flavobacteriia</taxon>
        <taxon>Flavobacteriales</taxon>
        <taxon>Weeksellaceae</taxon>
        <taxon>Chryseobacterium group</taxon>
        <taxon>Chryseobacterium</taxon>
    </lineage>
</organism>